<name>A0AAV0BRW9_PHAPC</name>
<reference evidence="1" key="1">
    <citation type="submission" date="2022-06" db="EMBL/GenBank/DDBJ databases">
        <authorList>
            <consortium name="SYNGENTA / RWTH Aachen University"/>
        </authorList>
    </citation>
    <scope>NUCLEOTIDE SEQUENCE</scope>
</reference>
<comment type="caution">
    <text evidence="1">The sequence shown here is derived from an EMBL/GenBank/DDBJ whole genome shotgun (WGS) entry which is preliminary data.</text>
</comment>
<protein>
    <submittedName>
        <fullName evidence="1">Uncharacterized protein</fullName>
    </submittedName>
</protein>
<sequence>MPRAKSSQATVNDSSGHLTNNDYAIICALLSKPSNYSSCFASSCQEEFFKNNKPEGSSGKKNALLPDGFSWKKNSQPPEEFSKWKFTLPYLNNMIARVKCCECPKNEDDKIYPHAYNMKKGIPKEIAKKSRVMMLLLSFFDSHK</sequence>
<dbReference type="AlphaFoldDB" id="A0AAV0BRW9"/>
<dbReference type="EMBL" id="CALTRL010006031">
    <property type="protein sequence ID" value="CAH7688951.1"/>
    <property type="molecule type" value="Genomic_DNA"/>
</dbReference>
<organism evidence="1 2">
    <name type="scientific">Phakopsora pachyrhizi</name>
    <name type="common">Asian soybean rust disease fungus</name>
    <dbReference type="NCBI Taxonomy" id="170000"/>
    <lineage>
        <taxon>Eukaryota</taxon>
        <taxon>Fungi</taxon>
        <taxon>Dikarya</taxon>
        <taxon>Basidiomycota</taxon>
        <taxon>Pucciniomycotina</taxon>
        <taxon>Pucciniomycetes</taxon>
        <taxon>Pucciniales</taxon>
        <taxon>Phakopsoraceae</taxon>
        <taxon>Phakopsora</taxon>
    </lineage>
</organism>
<dbReference type="Proteomes" id="UP001153365">
    <property type="component" value="Unassembled WGS sequence"/>
</dbReference>
<accession>A0AAV0BRW9</accession>
<gene>
    <name evidence="1" type="ORF">PPACK8108_LOCUS23995</name>
</gene>
<keyword evidence="2" id="KW-1185">Reference proteome</keyword>
<evidence type="ECO:0000313" key="2">
    <source>
        <dbReference type="Proteomes" id="UP001153365"/>
    </source>
</evidence>
<proteinExistence type="predicted"/>
<evidence type="ECO:0000313" key="1">
    <source>
        <dbReference type="EMBL" id="CAH7688951.1"/>
    </source>
</evidence>